<evidence type="ECO:0000256" key="1">
    <source>
        <dbReference type="ARBA" id="ARBA00022448"/>
    </source>
</evidence>
<dbReference type="SUPFAM" id="SSF48695">
    <property type="entry name" value="Multiheme cytochromes"/>
    <property type="match status" value="1"/>
</dbReference>
<evidence type="ECO:0000313" key="8">
    <source>
        <dbReference type="Proteomes" id="UP000182146"/>
    </source>
</evidence>
<dbReference type="InterPro" id="IPR038266">
    <property type="entry name" value="NapC/NirT_cytc_sf"/>
</dbReference>
<dbReference type="STRING" id="392333.SAMN05660860_00186"/>
<dbReference type="AlphaFoldDB" id="A0A1G9IMX6"/>
<keyword evidence="5" id="KW-0408">Iron</keyword>
<dbReference type="EMBL" id="FNGU01000001">
    <property type="protein sequence ID" value="SDL26497.1"/>
    <property type="molecule type" value="Genomic_DNA"/>
</dbReference>
<keyword evidence="6" id="KW-0732">Signal</keyword>
<dbReference type="OrthoDB" id="5405312at2"/>
<dbReference type="RefSeq" id="WP_074669441.1">
    <property type="nucleotide sequence ID" value="NZ_FNGU01000001.1"/>
</dbReference>
<name>A0A1G9IMX6_9BACT</name>
<keyword evidence="3" id="KW-0479">Metal-binding</keyword>
<dbReference type="InterPro" id="IPR036280">
    <property type="entry name" value="Multihaem_cyt_sf"/>
</dbReference>
<protein>
    <submittedName>
        <fullName evidence="7">Uncharacterized protein</fullName>
    </submittedName>
</protein>
<dbReference type="GO" id="GO:0046872">
    <property type="term" value="F:metal ion binding"/>
    <property type="evidence" value="ECO:0007669"/>
    <property type="project" value="UniProtKB-KW"/>
</dbReference>
<keyword evidence="4" id="KW-0249">Electron transport</keyword>
<dbReference type="Gene3D" id="1.10.3820.10">
    <property type="entry name" value="Di-heme elbow motif domain"/>
    <property type="match status" value="1"/>
</dbReference>
<evidence type="ECO:0000256" key="4">
    <source>
        <dbReference type="ARBA" id="ARBA00022982"/>
    </source>
</evidence>
<keyword evidence="1" id="KW-0813">Transport</keyword>
<feature type="signal peptide" evidence="6">
    <location>
        <begin position="1"/>
        <end position="33"/>
    </location>
</feature>
<evidence type="ECO:0000256" key="6">
    <source>
        <dbReference type="SAM" id="SignalP"/>
    </source>
</evidence>
<dbReference type="Proteomes" id="UP000182146">
    <property type="component" value="Unassembled WGS sequence"/>
</dbReference>
<sequence length="265" mass="28584">MRENKRLCRLGLGAFVLLGWLALAVGFSTQAEAAVLQNADCIKCHEAQPREIAEKGRAHKTAVNCLDCHIGHPPAVADAIPACSMCHAGTPHFDLPNCAQCHTNAHTPLELTLQGDLVNECLTCHMPIGQQLAAHPSAHKDVACNFCHADTHGYVPDCVQCHRPHSPEQTNADCASCHGAHKPLHVVYDDDLPNMHCAACHDVANEELLANPSKHQSLACVYCHQDKHMMVPLCADCHGSPHAPGIHAKFPSCGSCHNTAHDLTY</sequence>
<evidence type="ECO:0000256" key="5">
    <source>
        <dbReference type="ARBA" id="ARBA00023004"/>
    </source>
</evidence>
<reference evidence="7 8" key="1">
    <citation type="submission" date="2016-10" db="EMBL/GenBank/DDBJ databases">
        <authorList>
            <person name="de Groot N.N."/>
        </authorList>
    </citation>
    <scope>NUCLEOTIDE SEQUENCE [LARGE SCALE GENOMIC DNA]</scope>
    <source>
        <strain evidence="7 8">DSM 17813</strain>
    </source>
</reference>
<evidence type="ECO:0000256" key="2">
    <source>
        <dbReference type="ARBA" id="ARBA00022617"/>
    </source>
</evidence>
<keyword evidence="2" id="KW-0349">Heme</keyword>
<feature type="chain" id="PRO_5010277944" evidence="6">
    <location>
        <begin position="34"/>
        <end position="265"/>
    </location>
</feature>
<proteinExistence type="predicted"/>
<gene>
    <name evidence="7" type="ORF">SAMN05660860_00186</name>
</gene>
<organism evidence="7 8">
    <name type="scientific">Geoalkalibacter ferrihydriticus</name>
    <dbReference type="NCBI Taxonomy" id="392333"/>
    <lineage>
        <taxon>Bacteria</taxon>
        <taxon>Pseudomonadati</taxon>
        <taxon>Thermodesulfobacteriota</taxon>
        <taxon>Desulfuromonadia</taxon>
        <taxon>Desulfuromonadales</taxon>
        <taxon>Geoalkalibacteraceae</taxon>
        <taxon>Geoalkalibacter</taxon>
    </lineage>
</organism>
<evidence type="ECO:0000256" key="3">
    <source>
        <dbReference type="ARBA" id="ARBA00022723"/>
    </source>
</evidence>
<evidence type="ECO:0000313" key="7">
    <source>
        <dbReference type="EMBL" id="SDL26497.1"/>
    </source>
</evidence>
<accession>A0A1G9IMX6</accession>